<dbReference type="InterPro" id="IPR050490">
    <property type="entry name" value="Bact_solute-bd_prot1"/>
</dbReference>
<evidence type="ECO:0000313" key="3">
    <source>
        <dbReference type="EMBL" id="MBC2396194.1"/>
    </source>
</evidence>
<dbReference type="EMBL" id="JAAZWO010000001">
    <property type="protein sequence ID" value="MBC2396194.1"/>
    <property type="molecule type" value="Genomic_DNA"/>
</dbReference>
<dbReference type="RefSeq" id="WP_173680138.1">
    <property type="nucleotide sequence ID" value="NZ_JAAZWO010000001.1"/>
</dbReference>
<gene>
    <name evidence="3" type="ORF">HGG79_00130</name>
</gene>
<dbReference type="Proteomes" id="UP000563151">
    <property type="component" value="Unassembled WGS sequence"/>
</dbReference>
<evidence type="ECO:0000256" key="1">
    <source>
        <dbReference type="ARBA" id="ARBA00008520"/>
    </source>
</evidence>
<keyword evidence="2" id="KW-0813">Transport</keyword>
<dbReference type="AlphaFoldDB" id="A0A923E853"/>
<evidence type="ECO:0000313" key="4">
    <source>
        <dbReference type="Proteomes" id="UP000563151"/>
    </source>
</evidence>
<dbReference type="InterPro" id="IPR006059">
    <property type="entry name" value="SBP"/>
</dbReference>
<comment type="caution">
    <text evidence="3">The sequence shown here is derived from an EMBL/GenBank/DDBJ whole genome shotgun (WGS) entry which is preliminary data.</text>
</comment>
<keyword evidence="4" id="KW-1185">Reference proteome</keyword>
<dbReference type="Pfam" id="PF01547">
    <property type="entry name" value="SBP_bac_1"/>
    <property type="match status" value="1"/>
</dbReference>
<reference evidence="3 4" key="1">
    <citation type="submission" date="2020-04" db="EMBL/GenBank/DDBJ databases">
        <title>Genomic insights into acetone-butanol-ethanol (ABE) fermentation by sequencing solventogenic clostridia strains.</title>
        <authorList>
            <person name="Brown S."/>
        </authorList>
    </citation>
    <scope>NUCLEOTIDE SEQUENCE [LARGE SCALE GENOMIC DNA]</scope>
    <source>
        <strain evidence="3 4">DJ011</strain>
    </source>
</reference>
<comment type="similarity">
    <text evidence="1">Belongs to the bacterial solute-binding protein 1 family.</text>
</comment>
<dbReference type="PANTHER" id="PTHR43649:SF29">
    <property type="entry name" value="OSMOPROTECTIVE COMPOUNDS-BINDING PROTEIN GGTB"/>
    <property type="match status" value="1"/>
</dbReference>
<dbReference type="Gene3D" id="3.40.190.10">
    <property type="entry name" value="Periplasmic binding protein-like II"/>
    <property type="match status" value="2"/>
</dbReference>
<dbReference type="PANTHER" id="PTHR43649">
    <property type="entry name" value="ARABINOSE-BINDING PROTEIN-RELATED"/>
    <property type="match status" value="1"/>
</dbReference>
<sequence>MKSINFKCYLLVFVFLFSYIFVGCTKSVSPVVSEKSNEKIKLSCAIPAEDTAKIKAFKSFETNIKKQFSDYDISFKYIKGDTKSYETKIKVLLSSNQKPDIFFSKENSFFEQLFSANAVQPIDKYLKELKFWHMVLPFVKNDGYKGKVYAVPFEEVHYEIMAINSDIFNKNKIKIPTNFEELKNAVYTLKSKGIIPIAIGGKDGGIVYNMIGSFAATIDPEVTKNIINGKEKFSSNNFKEAVLKVKELIDMEAFGKETQCRTDLQAAQLFNSGKAAIYCTSSSNLNMCNKKLNGKCKLIYYPYIGEENVNNYNSLVSDLQKNSGLFISSISEHPKEAVNLAIEISKEYNKYLYEKQNNPATIYIPSKQGWENNNKNNKDLQQFMKSLYENKNITSSLLNGSINVKASKAIMEASTAFMTGFLSVDTYTKELDKAMELKF</sequence>
<proteinExistence type="inferred from homology"/>
<organism evidence="3 4">
    <name type="scientific">Clostridium tetanomorphum</name>
    <dbReference type="NCBI Taxonomy" id="1553"/>
    <lineage>
        <taxon>Bacteria</taxon>
        <taxon>Bacillati</taxon>
        <taxon>Bacillota</taxon>
        <taxon>Clostridia</taxon>
        <taxon>Eubacteriales</taxon>
        <taxon>Clostridiaceae</taxon>
        <taxon>Clostridium</taxon>
    </lineage>
</organism>
<dbReference type="PROSITE" id="PS51257">
    <property type="entry name" value="PROKAR_LIPOPROTEIN"/>
    <property type="match status" value="1"/>
</dbReference>
<accession>A0A923E853</accession>
<dbReference type="SUPFAM" id="SSF53850">
    <property type="entry name" value="Periplasmic binding protein-like II"/>
    <property type="match status" value="1"/>
</dbReference>
<name>A0A923E853_CLOTT</name>
<protein>
    <submittedName>
        <fullName evidence="3">Extracellular solute-binding protein</fullName>
    </submittedName>
</protein>
<evidence type="ECO:0000256" key="2">
    <source>
        <dbReference type="ARBA" id="ARBA00022448"/>
    </source>
</evidence>